<dbReference type="Pfam" id="PF00501">
    <property type="entry name" value="AMP-binding"/>
    <property type="match status" value="1"/>
</dbReference>
<dbReference type="SUPFAM" id="SSF56801">
    <property type="entry name" value="Acetyl-CoA synthetase-like"/>
    <property type="match status" value="1"/>
</dbReference>
<dbReference type="GO" id="GO:0003824">
    <property type="term" value="F:catalytic activity"/>
    <property type="evidence" value="ECO:0007669"/>
    <property type="project" value="InterPro"/>
</dbReference>
<dbReference type="PROSITE" id="PS00012">
    <property type="entry name" value="PHOSPHOPANTETHEINE"/>
    <property type="match status" value="1"/>
</dbReference>
<evidence type="ECO:0000313" key="5">
    <source>
        <dbReference type="EMBL" id="BCK53080.1"/>
    </source>
</evidence>
<dbReference type="Gene3D" id="3.30.559.10">
    <property type="entry name" value="Chloramphenicol acetyltransferase-like domain"/>
    <property type="match status" value="2"/>
</dbReference>
<dbReference type="InterPro" id="IPR023213">
    <property type="entry name" value="CAT-like_dom_sf"/>
</dbReference>
<dbReference type="Gene3D" id="3.40.50.12780">
    <property type="entry name" value="N-terminal domain of ligase-like"/>
    <property type="match status" value="1"/>
</dbReference>
<dbReference type="Pfam" id="PF00550">
    <property type="entry name" value="PP-binding"/>
    <property type="match status" value="1"/>
</dbReference>
<keyword evidence="3" id="KW-0597">Phosphoprotein</keyword>
<dbReference type="InterPro" id="IPR036736">
    <property type="entry name" value="ACP-like_sf"/>
</dbReference>
<dbReference type="InterPro" id="IPR000873">
    <property type="entry name" value="AMP-dep_synth/lig_dom"/>
</dbReference>
<dbReference type="InterPro" id="IPR020845">
    <property type="entry name" value="AMP-binding_CS"/>
</dbReference>
<dbReference type="Gene3D" id="1.10.1200.10">
    <property type="entry name" value="ACP-like"/>
    <property type="match status" value="1"/>
</dbReference>
<dbReference type="Pfam" id="PF00668">
    <property type="entry name" value="Condensation"/>
    <property type="match status" value="2"/>
</dbReference>
<dbReference type="EMBL" id="AP023396">
    <property type="protein sequence ID" value="BCK53080.1"/>
    <property type="molecule type" value="Genomic_DNA"/>
</dbReference>
<comment type="cofactor">
    <cofactor evidence="1">
        <name>pantetheine 4'-phosphate</name>
        <dbReference type="ChEBI" id="CHEBI:47942"/>
    </cofactor>
</comment>
<dbReference type="PANTHER" id="PTHR45527:SF1">
    <property type="entry name" value="FATTY ACID SYNTHASE"/>
    <property type="match status" value="1"/>
</dbReference>
<dbReference type="Proteomes" id="UP000516173">
    <property type="component" value="Chromosome"/>
</dbReference>
<gene>
    <name evidence="5" type="ORF">NWFMUON74_08520</name>
</gene>
<dbReference type="InterPro" id="IPR042099">
    <property type="entry name" value="ANL_N_sf"/>
</dbReference>
<dbReference type="GO" id="GO:0031177">
    <property type="term" value="F:phosphopantetheine binding"/>
    <property type="evidence" value="ECO:0007669"/>
    <property type="project" value="TreeGrafter"/>
</dbReference>
<dbReference type="InterPro" id="IPR006162">
    <property type="entry name" value="Ppantetheine_attach_site"/>
</dbReference>
<evidence type="ECO:0000256" key="3">
    <source>
        <dbReference type="ARBA" id="ARBA00022553"/>
    </source>
</evidence>
<evidence type="ECO:0000259" key="4">
    <source>
        <dbReference type="PROSITE" id="PS50075"/>
    </source>
</evidence>
<dbReference type="GO" id="GO:0005829">
    <property type="term" value="C:cytosol"/>
    <property type="evidence" value="ECO:0007669"/>
    <property type="project" value="TreeGrafter"/>
</dbReference>
<organism evidence="5 6">
    <name type="scientific">Nocardia wallacei</name>
    <dbReference type="NCBI Taxonomy" id="480035"/>
    <lineage>
        <taxon>Bacteria</taxon>
        <taxon>Bacillati</taxon>
        <taxon>Actinomycetota</taxon>
        <taxon>Actinomycetes</taxon>
        <taxon>Mycobacteriales</taxon>
        <taxon>Nocardiaceae</taxon>
        <taxon>Nocardia</taxon>
    </lineage>
</organism>
<dbReference type="SUPFAM" id="SSF52777">
    <property type="entry name" value="CoA-dependent acyltransferases"/>
    <property type="match status" value="4"/>
</dbReference>
<feature type="domain" description="Carrier" evidence="4">
    <location>
        <begin position="1005"/>
        <end position="1082"/>
    </location>
</feature>
<dbReference type="UniPathway" id="UPA00011"/>
<sequence length="1480" mass="156327">MTVEIRDVVALSPLQRGLYSVSSISRGGDPYLVTFAVRVEGLTDLPALRRAFDELLDRYPHLGASVLAEDVPHPVLVITSAGRIGWREVDLRTAADPEAAARQLYWDEARRPLDLAAGPLFRVVAARVGGADYELVCTAHHIVVDGWSIPLLFSDLIALHSGAGGALPPAPPLREHAAWLATRDTAASARAWAAALAGLAPMPMLGPPAPPEVELPVVGEARLDSRATDALLAWARGRGLTLNTLLQMAWARIVSGLTGRDDVVFGQTTSGRDASLPNAERLVGALVTTIPVRVRMDDRDPGEIGARLQREVARLRAHEYLGIAEITRAAGAGQLFDTLLVFENSPVGAVTAGMPMGRGATMTPRRVDSPSHYPIAVVPVLEHGVLICRVEIRPDVVAQFDPDRMARRVLAVARRITETTRACAVDVLLDDEPAALTAGGYSVPGLPESADGLAGGTRVARAVTGGAAGTDTGDTAVDVPGTLLDVAASVAERVAVVDGAGAHTFEEFGSAVRTSAADLRAAGVRPGDAVAVMLPRDRRVLHAPFAVGYAGATCVHVDPATPADRLAYMLETAGARVILAEEARADVIAEVRASGIDCLHAVPDNNGRLRVPDNGGNFRFANDSGEQAVSESGSAASPTESRAPFYVVFTSGTTGRPKGVAVSHSSLLNHWANHERRIFAPTAAASGRQLRVGHGWSTGFDAAWQPTVALLSGHTVVLLGDEVRTDAERIVAAIEDHGIDIFDTSPSMLNRLIAAGLFRAGDGGETCPLAVLALGGEAIGPDTWRRLRGLPATRVINFYGPTETTVEALMADVHDHAAPTIGRPFDGMKAEVLDHRLRPVPSGGTGELYLSGPQLALGYLGRPGATAAAFVAGPNGRRYRTGDLVRRAAAGTLAYEGRVDSQVKINGYRVEPDEVTVVLRELDGVRHAAALAFTENGRTRLGALVVGTPSAGRIRAALARRLPQFMVPTRIVHVDEIPLNRNDKLDGHAATALLARPAGTAAAAQPETDTERTLLAVIGAMTSGDGAARAGILDSPVDLGIDSIGVIDLVSRLRGAGFRVSAQDVLAAADLRDLARRLDDPDATDDLVAEVTPAGTILPLTALAHEIIANGDYRYLAQSQVITLPQDASVEAVVARLDALAHAHPTLRSRLTTSESGAPVLLVGEESGVAALISVADDDSRAAACLAETVERLDPEAGRMMAATVLEGPNRRLLLSIHHLAVDVVSWLILMDDLRHLEQGAPPANERRVEPADVVTERIAPEILGAPLGGCHTDPATDKAGKAVQRVVELDPDRTERLLSRCAAAGVPLEEALLAACALTVADSADASGRIPVTREAHGRAPDDDTRRVGWFTVEETVLVPAADLAGWTPDRGRPPLADRTHTARGQLRLNHLGRFDVLQFGSGPWTPVPLSEFTSEFGVTGHPDLPLRFTIDVNTAVVPRDSRPVLAAQFDINSAVLDEAEVQARTDRWLAVLSMFTAR</sequence>
<accession>A0A7G1KDN9</accession>
<proteinExistence type="predicted"/>
<dbReference type="PANTHER" id="PTHR45527">
    <property type="entry name" value="NONRIBOSOMAL PEPTIDE SYNTHETASE"/>
    <property type="match status" value="1"/>
</dbReference>
<dbReference type="KEGG" id="nwl:NWFMUON74_08520"/>
<protein>
    <submittedName>
        <fullName evidence="5">Putative peptide synthetase MbtF</fullName>
    </submittedName>
</protein>
<dbReference type="SUPFAM" id="SSF47336">
    <property type="entry name" value="ACP-like"/>
    <property type="match status" value="1"/>
</dbReference>
<dbReference type="PROSITE" id="PS00455">
    <property type="entry name" value="AMP_BINDING"/>
    <property type="match status" value="1"/>
</dbReference>
<keyword evidence="2" id="KW-0596">Phosphopantetheine</keyword>
<dbReference type="GO" id="GO:0044550">
    <property type="term" value="P:secondary metabolite biosynthetic process"/>
    <property type="evidence" value="ECO:0007669"/>
    <property type="project" value="TreeGrafter"/>
</dbReference>
<dbReference type="InterPro" id="IPR009081">
    <property type="entry name" value="PP-bd_ACP"/>
</dbReference>
<evidence type="ECO:0000313" key="6">
    <source>
        <dbReference type="Proteomes" id="UP000516173"/>
    </source>
</evidence>
<dbReference type="Gene3D" id="3.30.300.30">
    <property type="match status" value="1"/>
</dbReference>
<dbReference type="InterPro" id="IPR045851">
    <property type="entry name" value="AMP-bd_C_sf"/>
</dbReference>
<dbReference type="GeneID" id="80345472"/>
<name>A0A7G1KDN9_9NOCA</name>
<reference evidence="5 6" key="1">
    <citation type="submission" date="2020-08" db="EMBL/GenBank/DDBJ databases">
        <title>Genome Sequencing of Nocardia wallacei strain FMUON74 and assembly.</title>
        <authorList>
            <person name="Toyokawa M."/>
            <person name="Uesaka K."/>
        </authorList>
    </citation>
    <scope>NUCLEOTIDE SEQUENCE [LARGE SCALE GENOMIC DNA]</scope>
    <source>
        <strain evidence="5 6">FMUON74</strain>
    </source>
</reference>
<evidence type="ECO:0000256" key="2">
    <source>
        <dbReference type="ARBA" id="ARBA00022450"/>
    </source>
</evidence>
<dbReference type="Gene3D" id="3.30.559.30">
    <property type="entry name" value="Nonribosomal peptide synthetase, condensation domain"/>
    <property type="match status" value="2"/>
</dbReference>
<dbReference type="InterPro" id="IPR001242">
    <property type="entry name" value="Condensation_dom"/>
</dbReference>
<dbReference type="CDD" id="cd05930">
    <property type="entry name" value="A_NRPS"/>
    <property type="match status" value="1"/>
</dbReference>
<dbReference type="RefSeq" id="WP_187686685.1">
    <property type="nucleotide sequence ID" value="NZ_AP023396.1"/>
</dbReference>
<evidence type="ECO:0000256" key="1">
    <source>
        <dbReference type="ARBA" id="ARBA00001957"/>
    </source>
</evidence>
<dbReference type="PROSITE" id="PS50075">
    <property type="entry name" value="CARRIER"/>
    <property type="match status" value="1"/>
</dbReference>
<keyword evidence="6" id="KW-1185">Reference proteome</keyword>
<dbReference type="GO" id="GO:0008610">
    <property type="term" value="P:lipid biosynthetic process"/>
    <property type="evidence" value="ECO:0007669"/>
    <property type="project" value="UniProtKB-ARBA"/>
</dbReference>
<dbReference type="GO" id="GO:0043041">
    <property type="term" value="P:amino acid activation for nonribosomal peptide biosynthetic process"/>
    <property type="evidence" value="ECO:0007669"/>
    <property type="project" value="TreeGrafter"/>
</dbReference>